<protein>
    <recommendedName>
        <fullName evidence="5">Glycosyltransferase</fullName>
        <ecNumber evidence="5">2.4.1.-</ecNumber>
    </recommendedName>
</protein>
<dbReference type="EC" id="2.4.1.-" evidence="5"/>
<dbReference type="FunFam" id="3.40.50.2000:FF:000095">
    <property type="entry name" value="Glycosyltransferase"/>
    <property type="match status" value="1"/>
</dbReference>
<evidence type="ECO:0000256" key="2">
    <source>
        <dbReference type="ARBA" id="ARBA00022676"/>
    </source>
</evidence>
<evidence type="ECO:0000256" key="4">
    <source>
        <dbReference type="RuleBase" id="RU003718"/>
    </source>
</evidence>
<evidence type="ECO:0000256" key="3">
    <source>
        <dbReference type="ARBA" id="ARBA00022679"/>
    </source>
</evidence>
<name>A0AAN8VZ39_9MAGN</name>
<evidence type="ECO:0000313" key="7">
    <source>
        <dbReference type="Proteomes" id="UP001370490"/>
    </source>
</evidence>
<keyword evidence="2 4" id="KW-0328">Glycosyltransferase</keyword>
<evidence type="ECO:0000256" key="1">
    <source>
        <dbReference type="ARBA" id="ARBA00009995"/>
    </source>
</evidence>
<keyword evidence="7" id="KW-1185">Reference proteome</keyword>
<accession>A0AAN8VZ39</accession>
<dbReference type="Pfam" id="PF00201">
    <property type="entry name" value="UDPGT"/>
    <property type="match status" value="1"/>
</dbReference>
<gene>
    <name evidence="6" type="ORF">RJ641_027882</name>
</gene>
<dbReference type="Gene3D" id="3.40.50.2000">
    <property type="entry name" value="Glycogen Phosphorylase B"/>
    <property type="match status" value="2"/>
</dbReference>
<organism evidence="6 7">
    <name type="scientific">Dillenia turbinata</name>
    <dbReference type="NCBI Taxonomy" id="194707"/>
    <lineage>
        <taxon>Eukaryota</taxon>
        <taxon>Viridiplantae</taxon>
        <taxon>Streptophyta</taxon>
        <taxon>Embryophyta</taxon>
        <taxon>Tracheophyta</taxon>
        <taxon>Spermatophyta</taxon>
        <taxon>Magnoliopsida</taxon>
        <taxon>eudicotyledons</taxon>
        <taxon>Gunneridae</taxon>
        <taxon>Pentapetalae</taxon>
        <taxon>Dilleniales</taxon>
        <taxon>Dilleniaceae</taxon>
        <taxon>Dillenia</taxon>
    </lineage>
</organism>
<dbReference type="InterPro" id="IPR035595">
    <property type="entry name" value="UDP_glycos_trans_CS"/>
</dbReference>
<dbReference type="Proteomes" id="UP001370490">
    <property type="component" value="Unassembled WGS sequence"/>
</dbReference>
<keyword evidence="3 4" id="KW-0808">Transferase</keyword>
<dbReference type="GO" id="GO:0035251">
    <property type="term" value="F:UDP-glucosyltransferase activity"/>
    <property type="evidence" value="ECO:0007669"/>
    <property type="project" value="InterPro"/>
</dbReference>
<evidence type="ECO:0000256" key="5">
    <source>
        <dbReference type="RuleBase" id="RU362057"/>
    </source>
</evidence>
<dbReference type="InterPro" id="IPR002213">
    <property type="entry name" value="UDP_glucos_trans"/>
</dbReference>
<evidence type="ECO:0000313" key="6">
    <source>
        <dbReference type="EMBL" id="KAK6942505.1"/>
    </source>
</evidence>
<dbReference type="AlphaFoldDB" id="A0AAN8VZ39"/>
<dbReference type="FunFam" id="3.40.50.2000:FF:000020">
    <property type="entry name" value="Glycosyltransferase"/>
    <property type="match status" value="1"/>
</dbReference>
<dbReference type="PANTHER" id="PTHR48048">
    <property type="entry name" value="GLYCOSYLTRANSFERASE"/>
    <property type="match status" value="1"/>
</dbReference>
<dbReference type="CDD" id="cd03784">
    <property type="entry name" value="GT1_Gtf-like"/>
    <property type="match status" value="1"/>
</dbReference>
<dbReference type="InterPro" id="IPR050481">
    <property type="entry name" value="UDP-glycosyltransf_plant"/>
</dbReference>
<dbReference type="SUPFAM" id="SSF53756">
    <property type="entry name" value="UDP-Glycosyltransferase/glycogen phosphorylase"/>
    <property type="match status" value="1"/>
</dbReference>
<comment type="caution">
    <text evidence="6">The sequence shown here is derived from an EMBL/GenBank/DDBJ whole genome shotgun (WGS) entry which is preliminary data.</text>
</comment>
<proteinExistence type="inferred from homology"/>
<sequence length="522" mass="59018">MKKDTVVLYPAPGMGHIISMVELGKLILRHSPPNSITISILITTGPYETPAITSYITRISHTYPRSITFHRFPHLSVDTDDCSRSHTAIQFDIIRLNTLHHFSHSLHHIAQTDHHIRALVIDFFCTSAFPIAAQLRIPTYYFYTSGASALAAFFYLPKIGEQVDKSFKDLASTYLHFPGLPKLLASHLPEPVLDRNDPAYGDFIYFCSHLSKADGVIVNTFEDLEPIPVRAIADGCCVVEAPTPPVYYIGPIILDSIDEEVEKKHECLVWLDEQPNGSVLFLCFGSRGSFSEAQVREIAIGLERSEQRFLWVVRAPPRNTNSKQVSEYEEKDFDLNKVLPDGFVERTKGRGLVVKEWAPQVEVLNHKAVGGFVSHCGWNSTLEALVAGVPMIAWPLYAEQHLNRAALVEDMKMAIGVEMEEDEFVSGSELERRVRELMASEKGREMRERSTEMRERALKAWEEQGSSANALNKKHKQIDGNTATIVRGKLDRFCFKERFRLTGEVNSVEYEDFSHDMLPLRA</sequence>
<comment type="similarity">
    <text evidence="1 4">Belongs to the UDP-glycosyltransferase family.</text>
</comment>
<dbReference type="EMBL" id="JBAMMX010000004">
    <property type="protein sequence ID" value="KAK6942505.1"/>
    <property type="molecule type" value="Genomic_DNA"/>
</dbReference>
<dbReference type="PROSITE" id="PS00375">
    <property type="entry name" value="UDPGT"/>
    <property type="match status" value="1"/>
</dbReference>
<dbReference type="PANTHER" id="PTHR48048:SF20">
    <property type="entry name" value="GLYCOSYLTRANSFERASE"/>
    <property type="match status" value="1"/>
</dbReference>
<reference evidence="6 7" key="1">
    <citation type="submission" date="2023-12" db="EMBL/GenBank/DDBJ databases">
        <title>A high-quality genome assembly for Dillenia turbinata (Dilleniales).</title>
        <authorList>
            <person name="Chanderbali A."/>
        </authorList>
    </citation>
    <scope>NUCLEOTIDE SEQUENCE [LARGE SCALE GENOMIC DNA]</scope>
    <source>
        <strain evidence="6">LSX21</strain>
        <tissue evidence="6">Leaf</tissue>
    </source>
</reference>